<accession>A0A5C6XH59</accession>
<protein>
    <recommendedName>
        <fullName evidence="3">HEAT repeat domain-containing protein</fullName>
    </recommendedName>
</protein>
<organism evidence="1 2">
    <name type="scientific">Lujinxingia vulgaris</name>
    <dbReference type="NCBI Taxonomy" id="2600176"/>
    <lineage>
        <taxon>Bacteria</taxon>
        <taxon>Deltaproteobacteria</taxon>
        <taxon>Bradymonadales</taxon>
        <taxon>Lujinxingiaceae</taxon>
        <taxon>Lujinxingia</taxon>
    </lineage>
</organism>
<dbReference type="Gene3D" id="1.25.10.10">
    <property type="entry name" value="Leucine-rich Repeat Variant"/>
    <property type="match status" value="2"/>
</dbReference>
<gene>
    <name evidence="1" type="ORF">FRC96_08705</name>
</gene>
<evidence type="ECO:0008006" key="3">
    <source>
        <dbReference type="Google" id="ProtNLM"/>
    </source>
</evidence>
<dbReference type="OrthoDB" id="5526145at2"/>
<dbReference type="Proteomes" id="UP000321046">
    <property type="component" value="Unassembled WGS sequence"/>
</dbReference>
<dbReference type="InterPro" id="IPR016024">
    <property type="entry name" value="ARM-type_fold"/>
</dbReference>
<comment type="caution">
    <text evidence="1">The sequence shown here is derived from an EMBL/GenBank/DDBJ whole genome shotgun (WGS) entry which is preliminary data.</text>
</comment>
<dbReference type="EMBL" id="VOSL01000043">
    <property type="protein sequence ID" value="TXD36794.1"/>
    <property type="molecule type" value="Genomic_DNA"/>
</dbReference>
<dbReference type="SUPFAM" id="SSF48371">
    <property type="entry name" value="ARM repeat"/>
    <property type="match status" value="1"/>
</dbReference>
<proteinExistence type="predicted"/>
<dbReference type="InterPro" id="IPR011989">
    <property type="entry name" value="ARM-like"/>
</dbReference>
<dbReference type="SMART" id="SM00567">
    <property type="entry name" value="EZ_HEAT"/>
    <property type="match status" value="4"/>
</dbReference>
<evidence type="ECO:0000313" key="1">
    <source>
        <dbReference type="EMBL" id="TXD36794.1"/>
    </source>
</evidence>
<reference evidence="1 2" key="1">
    <citation type="submission" date="2019-08" db="EMBL/GenBank/DDBJ databases">
        <title>Bradymonadales sp. TMQ2.</title>
        <authorList>
            <person name="Liang Q."/>
        </authorList>
    </citation>
    <scope>NUCLEOTIDE SEQUENCE [LARGE SCALE GENOMIC DNA]</scope>
    <source>
        <strain evidence="1 2">TMQ2</strain>
    </source>
</reference>
<dbReference type="AlphaFoldDB" id="A0A5C6XH59"/>
<name>A0A5C6XH59_9DELT</name>
<dbReference type="InterPro" id="IPR004155">
    <property type="entry name" value="PBS_lyase_HEAT"/>
</dbReference>
<dbReference type="RefSeq" id="WP_146974111.1">
    <property type="nucleotide sequence ID" value="NZ_VOSL01000043.1"/>
</dbReference>
<sequence length="395" mass="42148">MTPTLAHIANSEARHRELLRILEQEQDSPAERRALLLVCLDDPYPPVRQDAARGLGALMNDEVVEALLSLARGQAPPPQTLVSLALPDGALDWQSSRAAVAALAALRFTPQVDRSAEVAAELLGDARADVRFQALLTLYRVAPEHPTIGEKLEALLSDPDAELAASAAQIAVELRRAEMLPALLQSWQGARGAARKALAVAVAELVDACELSPEALPEASRSAVVDELTSMLRDEAWVAQASRALAMLDGQAARDALHAVISRWFAHPLLKLDAAAALMELGDGRGDEHLAASLDSRRNDVRGYALRLVGVKHLDAHLDHLLELARSSDYHADTAVLALADFGGEAAANTLREIAQSHADPELRDLARAGLALGRAPEPIAPRHARTDADVDGAP</sequence>
<evidence type="ECO:0000313" key="2">
    <source>
        <dbReference type="Proteomes" id="UP000321046"/>
    </source>
</evidence>